<evidence type="ECO:0000313" key="1">
    <source>
        <dbReference type="EMBL" id="CAE8739772.1"/>
    </source>
</evidence>
<dbReference type="EMBL" id="CAJNNW010037151">
    <property type="protein sequence ID" value="CAE8739772.1"/>
    <property type="molecule type" value="Genomic_DNA"/>
</dbReference>
<dbReference type="Proteomes" id="UP000626109">
    <property type="component" value="Unassembled WGS sequence"/>
</dbReference>
<sequence>KDGKEDDAGGRFAEISASARQVFCEDAVAWMENLPSCFPQGSCVITGIPDIQEISPDGKMGLPTWREWFLKVVELTLQKLPEGGYAIFIQTDVKVSEGNASRRGQSEGGYWEYVDKEEVRGETLQVLTGAPCAAGRSSSPRCSVAVASNHRFRGQAWLEQHCGWLFALPLLQEGSRC</sequence>
<protein>
    <submittedName>
        <fullName evidence="1">Uncharacterized protein</fullName>
    </submittedName>
</protein>
<dbReference type="AlphaFoldDB" id="A0A813LVX7"/>
<organism evidence="1 2">
    <name type="scientific">Polarella glacialis</name>
    <name type="common">Dinoflagellate</name>
    <dbReference type="NCBI Taxonomy" id="89957"/>
    <lineage>
        <taxon>Eukaryota</taxon>
        <taxon>Sar</taxon>
        <taxon>Alveolata</taxon>
        <taxon>Dinophyceae</taxon>
        <taxon>Suessiales</taxon>
        <taxon>Suessiaceae</taxon>
        <taxon>Polarella</taxon>
    </lineage>
</organism>
<name>A0A813LVX7_POLGL</name>
<evidence type="ECO:0000313" key="2">
    <source>
        <dbReference type="Proteomes" id="UP000626109"/>
    </source>
</evidence>
<feature type="non-terminal residue" evidence="1">
    <location>
        <position position="1"/>
    </location>
</feature>
<gene>
    <name evidence="1" type="ORF">PGLA2088_LOCUS49758</name>
</gene>
<comment type="caution">
    <text evidence="1">The sequence shown here is derived from an EMBL/GenBank/DDBJ whole genome shotgun (WGS) entry which is preliminary data.</text>
</comment>
<proteinExistence type="predicted"/>
<accession>A0A813LVX7</accession>
<reference evidence="1" key="1">
    <citation type="submission" date="2021-02" db="EMBL/GenBank/DDBJ databases">
        <authorList>
            <person name="Dougan E. K."/>
            <person name="Rhodes N."/>
            <person name="Thang M."/>
            <person name="Chan C."/>
        </authorList>
    </citation>
    <scope>NUCLEOTIDE SEQUENCE</scope>
</reference>